<evidence type="ECO:0000313" key="4">
    <source>
        <dbReference type="Proteomes" id="UP000323000"/>
    </source>
</evidence>
<comment type="caution">
    <text evidence="3">The sequence shown here is derived from an EMBL/GenBank/DDBJ whole genome shotgun (WGS) entry which is preliminary data.</text>
</comment>
<feature type="compositionally biased region" description="Basic and acidic residues" evidence="1">
    <location>
        <begin position="170"/>
        <end position="191"/>
    </location>
</feature>
<protein>
    <recommendedName>
        <fullName evidence="2">Chromo domain-containing protein</fullName>
    </recommendedName>
</protein>
<dbReference type="InterPro" id="IPR016197">
    <property type="entry name" value="Chromo-like_dom_sf"/>
</dbReference>
<dbReference type="SUPFAM" id="SSF54160">
    <property type="entry name" value="Chromo domain-like"/>
    <property type="match status" value="1"/>
</dbReference>
<feature type="region of interest" description="Disordered" evidence="1">
    <location>
        <begin position="170"/>
        <end position="205"/>
    </location>
</feature>
<evidence type="ECO:0000256" key="1">
    <source>
        <dbReference type="SAM" id="MobiDB-lite"/>
    </source>
</evidence>
<keyword evidence="4" id="KW-1185">Reference proteome</keyword>
<reference evidence="4" key="1">
    <citation type="journal article" date="2019" name="Gigascience">
        <title>De novo genome assembly of the endangered Acer yangbiense, a plant species with extremely small populations endemic to Yunnan Province, China.</title>
        <authorList>
            <person name="Yang J."/>
            <person name="Wariss H.M."/>
            <person name="Tao L."/>
            <person name="Zhang R."/>
            <person name="Yun Q."/>
            <person name="Hollingsworth P."/>
            <person name="Dao Z."/>
            <person name="Luo G."/>
            <person name="Guo H."/>
            <person name="Ma Y."/>
            <person name="Sun W."/>
        </authorList>
    </citation>
    <scope>NUCLEOTIDE SEQUENCE [LARGE SCALE GENOMIC DNA]</scope>
    <source>
        <strain evidence="4">cv. Malutang</strain>
    </source>
</reference>
<dbReference type="Gene3D" id="2.40.50.40">
    <property type="match status" value="1"/>
</dbReference>
<organism evidence="3 4">
    <name type="scientific">Acer yangbiense</name>
    <dbReference type="NCBI Taxonomy" id="1000413"/>
    <lineage>
        <taxon>Eukaryota</taxon>
        <taxon>Viridiplantae</taxon>
        <taxon>Streptophyta</taxon>
        <taxon>Embryophyta</taxon>
        <taxon>Tracheophyta</taxon>
        <taxon>Spermatophyta</taxon>
        <taxon>Magnoliopsida</taxon>
        <taxon>eudicotyledons</taxon>
        <taxon>Gunneridae</taxon>
        <taxon>Pentapetalae</taxon>
        <taxon>rosids</taxon>
        <taxon>malvids</taxon>
        <taxon>Sapindales</taxon>
        <taxon>Sapindaceae</taxon>
        <taxon>Hippocastanoideae</taxon>
        <taxon>Acereae</taxon>
        <taxon>Acer</taxon>
    </lineage>
</organism>
<proteinExistence type="predicted"/>
<dbReference type="InterPro" id="IPR023780">
    <property type="entry name" value="Chromo_domain"/>
</dbReference>
<name>A0A5C7GUG5_9ROSI</name>
<evidence type="ECO:0000259" key="2">
    <source>
        <dbReference type="Pfam" id="PF00385"/>
    </source>
</evidence>
<dbReference type="Pfam" id="PF00385">
    <property type="entry name" value="Chromo"/>
    <property type="match status" value="1"/>
</dbReference>
<evidence type="ECO:0000313" key="3">
    <source>
        <dbReference type="EMBL" id="TXG48185.1"/>
    </source>
</evidence>
<dbReference type="Proteomes" id="UP000323000">
    <property type="component" value="Chromosome 13"/>
</dbReference>
<accession>A0A5C7GUG5</accession>
<gene>
    <name evidence="3" type="ORF">EZV62_027479</name>
</gene>
<sequence length="205" mass="23304">MQKRRAQGLCFNCDEKFTPGHKCKGPQLLLLEGSSEYSDDEETEGSMESQPEISLHALIGWTAYKTMRVANGRPLQCQGRFENVQVLLLRNSLCPHSICFTLNWAGFGLRCPLVGTIGNGDGDLIMELEAILDTRWVKKGSKIIKESLIKWKRLPVDDATWENTQEMNDKFENMNLEDKVPAKGEGIDKPRRSQRVPTKNPKYFD</sequence>
<dbReference type="EMBL" id="VAHF01000013">
    <property type="protein sequence ID" value="TXG48185.1"/>
    <property type="molecule type" value="Genomic_DNA"/>
</dbReference>
<dbReference type="OrthoDB" id="1938922at2759"/>
<feature type="domain" description="Chromo" evidence="2">
    <location>
        <begin position="127"/>
        <end position="173"/>
    </location>
</feature>
<dbReference type="AlphaFoldDB" id="A0A5C7GUG5"/>